<keyword evidence="3" id="KW-0288">FMN</keyword>
<comment type="caution">
    <text evidence="6">The sequence shown here is derived from an EMBL/GenBank/DDBJ whole genome shotgun (WGS) entry which is preliminary data.</text>
</comment>
<dbReference type="InterPro" id="IPR005025">
    <property type="entry name" value="FMN_Rdtase-like_dom"/>
</dbReference>
<dbReference type="EMBL" id="BBMN01000001">
    <property type="protein sequence ID" value="GAL02638.1"/>
    <property type="molecule type" value="Genomic_DNA"/>
</dbReference>
<evidence type="ECO:0000259" key="5">
    <source>
        <dbReference type="Pfam" id="PF03358"/>
    </source>
</evidence>
<dbReference type="Gene3D" id="3.40.50.360">
    <property type="match status" value="1"/>
</dbReference>
<evidence type="ECO:0000256" key="2">
    <source>
        <dbReference type="ARBA" id="ARBA00022630"/>
    </source>
</evidence>
<dbReference type="InterPro" id="IPR029039">
    <property type="entry name" value="Flavoprotein-like_sf"/>
</dbReference>
<evidence type="ECO:0000256" key="4">
    <source>
        <dbReference type="ARBA" id="ARBA00023002"/>
    </source>
</evidence>
<dbReference type="eggNOG" id="COG0431">
    <property type="taxonomic scope" value="Bacteria"/>
</dbReference>
<dbReference type="Pfam" id="PF03358">
    <property type="entry name" value="FMN_red"/>
    <property type="match status" value="1"/>
</dbReference>
<accession>A0A090QK54</accession>
<dbReference type="AlphaFoldDB" id="A0A090QK54"/>
<keyword evidence="2" id="KW-0285">Flavoprotein</keyword>
<dbReference type="Proteomes" id="UP000029227">
    <property type="component" value="Unassembled WGS sequence"/>
</dbReference>
<proteinExistence type="inferred from homology"/>
<evidence type="ECO:0000313" key="7">
    <source>
        <dbReference type="Proteomes" id="UP000029227"/>
    </source>
</evidence>
<sequence>MYILVVSSSLDPNSRSRTLAQLCVAELEGQHIGIKYVDLAEYDVPNFDNDTIYHTEQYRQLHQLTQDAAGIVLCSPVYNWGCCSELKKYIEYVGSTPPDGNLTGALFDKVITFVCSAGLPHSYMATSALSASLSLDFKCIINPYQVYVHDRHWVNNTLSDERWPRLKKSMFVMAELCQLLSARTYQSHWEI</sequence>
<dbReference type="GO" id="GO:0016491">
    <property type="term" value="F:oxidoreductase activity"/>
    <property type="evidence" value="ECO:0007669"/>
    <property type="project" value="UniProtKB-KW"/>
</dbReference>
<comment type="similarity">
    <text evidence="1">Belongs to the SsuE family.</text>
</comment>
<dbReference type="PANTHER" id="PTHR43408:SF2">
    <property type="entry name" value="FMN REDUCTASE (NADPH)"/>
    <property type="match status" value="1"/>
</dbReference>
<dbReference type="STRING" id="754436.JCM19237_5531"/>
<reference evidence="6 7" key="1">
    <citation type="journal article" date="2014" name="Genome Announc.">
        <title>Draft Genome Sequences of Two Vibrionaceae Species, Vibrio ponticus C121 and Photobacterium aphoticum C119, Isolated as Coral Reef Microbiota.</title>
        <authorList>
            <person name="Al-saari N."/>
            <person name="Meirelles P.M."/>
            <person name="Mino S."/>
            <person name="Suda W."/>
            <person name="Oshima K."/>
            <person name="Hattori M."/>
            <person name="Ohkuma M."/>
            <person name="Thompson F.L."/>
            <person name="Gomez-Gil B."/>
            <person name="Sawabe T."/>
            <person name="Sawabe T."/>
        </authorList>
    </citation>
    <scope>NUCLEOTIDE SEQUENCE [LARGE SCALE GENOMIC DNA]</scope>
    <source>
        <strain evidence="6 7">JCM 19237</strain>
    </source>
</reference>
<evidence type="ECO:0000313" key="6">
    <source>
        <dbReference type="EMBL" id="GAL02638.1"/>
    </source>
</evidence>
<keyword evidence="4" id="KW-0560">Oxidoreductase</keyword>
<name>A0A090QK54_9GAMM</name>
<evidence type="ECO:0000256" key="1">
    <source>
        <dbReference type="ARBA" id="ARBA00005990"/>
    </source>
</evidence>
<gene>
    <name evidence="6" type="ORF">JCM19237_5531</name>
</gene>
<feature type="domain" description="NADPH-dependent FMN reductase-like" evidence="5">
    <location>
        <begin position="1"/>
        <end position="148"/>
    </location>
</feature>
<evidence type="ECO:0000256" key="3">
    <source>
        <dbReference type="ARBA" id="ARBA00022643"/>
    </source>
</evidence>
<protein>
    <submittedName>
        <fullName evidence="6">Electron transport and membrane-associated energy conservation</fullName>
    </submittedName>
</protein>
<organism evidence="6 7">
    <name type="scientific">Photobacterium aphoticum</name>
    <dbReference type="NCBI Taxonomy" id="754436"/>
    <lineage>
        <taxon>Bacteria</taxon>
        <taxon>Pseudomonadati</taxon>
        <taxon>Pseudomonadota</taxon>
        <taxon>Gammaproteobacteria</taxon>
        <taxon>Vibrionales</taxon>
        <taxon>Vibrionaceae</taxon>
        <taxon>Photobacterium</taxon>
    </lineage>
</organism>
<dbReference type="PANTHER" id="PTHR43408">
    <property type="entry name" value="FMN REDUCTASE (NADPH)"/>
    <property type="match status" value="1"/>
</dbReference>
<dbReference type="SUPFAM" id="SSF52218">
    <property type="entry name" value="Flavoproteins"/>
    <property type="match status" value="1"/>
</dbReference>
<dbReference type="InterPro" id="IPR051814">
    <property type="entry name" value="NAD(P)H-dep_FMN_reductase"/>
</dbReference>